<accession>A0A7S3DXT4</accession>
<evidence type="ECO:0000256" key="1">
    <source>
        <dbReference type="SAM" id="MobiDB-lite"/>
    </source>
</evidence>
<dbReference type="EMBL" id="HBHT01039265">
    <property type="protein sequence ID" value="CAD9993481.1"/>
    <property type="molecule type" value="Transcribed_RNA"/>
</dbReference>
<evidence type="ECO:0008006" key="4">
    <source>
        <dbReference type="Google" id="ProtNLM"/>
    </source>
</evidence>
<dbReference type="AlphaFoldDB" id="A0A7S3DXT4"/>
<feature type="transmembrane region" description="Helical" evidence="2">
    <location>
        <begin position="12"/>
        <end position="29"/>
    </location>
</feature>
<keyword evidence="2" id="KW-0812">Transmembrane</keyword>
<gene>
    <name evidence="3" type="ORF">APAL1065_LOCUS26393</name>
</gene>
<feature type="transmembrane region" description="Helical" evidence="2">
    <location>
        <begin position="76"/>
        <end position="95"/>
    </location>
</feature>
<evidence type="ECO:0000256" key="2">
    <source>
        <dbReference type="SAM" id="Phobius"/>
    </source>
</evidence>
<protein>
    <recommendedName>
        <fullName evidence="4">Gamma-secretase subunit PEN-2</fullName>
    </recommendedName>
</protein>
<proteinExistence type="predicted"/>
<sequence length="118" mass="13399">MRSDLLSKRLFFGGLLGLPWLWIVHVLYFRGNQESDEGLINPDDHFQDEPAAAGNDGRPPEEIQREATKWVSRCQTGAIIAVTLWIGWIVTAQYLRSQGNLPSSLYFYSDNDAELTGW</sequence>
<reference evidence="3" key="1">
    <citation type="submission" date="2021-01" db="EMBL/GenBank/DDBJ databases">
        <authorList>
            <person name="Corre E."/>
            <person name="Pelletier E."/>
            <person name="Niang G."/>
            <person name="Scheremetjew M."/>
            <person name="Finn R."/>
            <person name="Kale V."/>
            <person name="Holt S."/>
            <person name="Cochrane G."/>
            <person name="Meng A."/>
            <person name="Brown T."/>
            <person name="Cohen L."/>
        </authorList>
    </citation>
    <scope>NUCLEOTIDE SEQUENCE</scope>
    <source>
        <strain evidence="3">CCMP125</strain>
    </source>
</reference>
<keyword evidence="2" id="KW-0472">Membrane</keyword>
<feature type="region of interest" description="Disordered" evidence="1">
    <location>
        <begin position="39"/>
        <end position="60"/>
    </location>
</feature>
<organism evidence="3">
    <name type="scientific">Entomoneis paludosa</name>
    <dbReference type="NCBI Taxonomy" id="265537"/>
    <lineage>
        <taxon>Eukaryota</taxon>
        <taxon>Sar</taxon>
        <taxon>Stramenopiles</taxon>
        <taxon>Ochrophyta</taxon>
        <taxon>Bacillariophyta</taxon>
        <taxon>Bacillariophyceae</taxon>
        <taxon>Bacillariophycidae</taxon>
        <taxon>Entomoneidaceae</taxon>
        <taxon>Entomoneis</taxon>
    </lineage>
</organism>
<evidence type="ECO:0000313" key="3">
    <source>
        <dbReference type="EMBL" id="CAD9993481.1"/>
    </source>
</evidence>
<name>A0A7S3DXT4_9STRA</name>
<keyword evidence="2" id="KW-1133">Transmembrane helix</keyword>